<accession>A0A0D2LY22</accession>
<dbReference type="Proteomes" id="UP000054270">
    <property type="component" value="Unassembled WGS sequence"/>
</dbReference>
<keyword evidence="1" id="KW-0732">Signal</keyword>
<reference evidence="3" key="1">
    <citation type="submission" date="2014-04" db="EMBL/GenBank/DDBJ databases">
        <title>Evolutionary Origins and Diversification of the Mycorrhizal Mutualists.</title>
        <authorList>
            <consortium name="DOE Joint Genome Institute"/>
            <consortium name="Mycorrhizal Genomics Consortium"/>
            <person name="Kohler A."/>
            <person name="Kuo A."/>
            <person name="Nagy L.G."/>
            <person name="Floudas D."/>
            <person name="Copeland A."/>
            <person name="Barry K.W."/>
            <person name="Cichocki N."/>
            <person name="Veneault-Fourrey C."/>
            <person name="LaButti K."/>
            <person name="Lindquist E.A."/>
            <person name="Lipzen A."/>
            <person name="Lundell T."/>
            <person name="Morin E."/>
            <person name="Murat C."/>
            <person name="Riley R."/>
            <person name="Ohm R."/>
            <person name="Sun H."/>
            <person name="Tunlid A."/>
            <person name="Henrissat B."/>
            <person name="Grigoriev I.V."/>
            <person name="Hibbett D.S."/>
            <person name="Martin F."/>
        </authorList>
    </citation>
    <scope>NUCLEOTIDE SEQUENCE [LARGE SCALE GENOMIC DNA]</scope>
    <source>
        <strain evidence="3">FD-334 SS-4</strain>
    </source>
</reference>
<evidence type="ECO:0000313" key="3">
    <source>
        <dbReference type="Proteomes" id="UP000054270"/>
    </source>
</evidence>
<sequence length="121" mass="12938">MQQQFRAGLLGIILTLLLVTVFTAAAPILPHRTTSVASPSRDVSINPPVAQFPAPFLGNGLKQVNTVEKMKNAGHSKEADTLYRRNIFKKIGHAFKSIGKKIGGFVKNNLGTIVSAASKVA</sequence>
<dbReference type="EMBL" id="KN817636">
    <property type="protein sequence ID" value="KJA15768.1"/>
    <property type="molecule type" value="Genomic_DNA"/>
</dbReference>
<name>A0A0D2LY22_HYPSF</name>
<organism evidence="2 3">
    <name type="scientific">Hypholoma sublateritium (strain FD-334 SS-4)</name>
    <dbReference type="NCBI Taxonomy" id="945553"/>
    <lineage>
        <taxon>Eukaryota</taxon>
        <taxon>Fungi</taxon>
        <taxon>Dikarya</taxon>
        <taxon>Basidiomycota</taxon>
        <taxon>Agaricomycotina</taxon>
        <taxon>Agaricomycetes</taxon>
        <taxon>Agaricomycetidae</taxon>
        <taxon>Agaricales</taxon>
        <taxon>Agaricineae</taxon>
        <taxon>Strophariaceae</taxon>
        <taxon>Hypholoma</taxon>
    </lineage>
</organism>
<feature type="signal peptide" evidence="1">
    <location>
        <begin position="1"/>
        <end position="25"/>
    </location>
</feature>
<keyword evidence="3" id="KW-1185">Reference proteome</keyword>
<dbReference type="AlphaFoldDB" id="A0A0D2LY22"/>
<evidence type="ECO:0000313" key="2">
    <source>
        <dbReference type="EMBL" id="KJA15768.1"/>
    </source>
</evidence>
<protein>
    <submittedName>
        <fullName evidence="2">Uncharacterized protein</fullName>
    </submittedName>
</protein>
<feature type="chain" id="PRO_5002247325" evidence="1">
    <location>
        <begin position="26"/>
        <end position="121"/>
    </location>
</feature>
<evidence type="ECO:0000256" key="1">
    <source>
        <dbReference type="SAM" id="SignalP"/>
    </source>
</evidence>
<gene>
    <name evidence="2" type="ORF">HYPSUDRAFT_207623</name>
</gene>
<proteinExistence type="predicted"/>